<sequence>MSCRQKSEMLYEFSLSVFLRLWRSSLVLGGLLAASVAAEAGSRILATGGGSQIEGAGGGGLVPWAAMSSYASSDEYGGTAFITEARFDDYRLSVYGASFSAFNRFEVSVAQQRFDLTSQGAELSQNIYGLKARVFGDLIYEAWPQVALGIQHKQNKTFAIPGLFGASEDNGTDFYLSAAKIWLNGPLNRNWLGNFTLRATKANETGLVGFGGPGAKYEFMAEASLAVLLNRYLAAGAEYRQKPDHLAVGEQDWKDIFIAVFPTKSVAIVGAYVDLGKVAGVTDQQGFYASIQASF</sequence>
<reference evidence="1 2" key="1">
    <citation type="submission" date="2017-05" db="EMBL/GenBank/DDBJ databases">
        <title>Genomic insights into alkan degradation activity of Oleiphilus messinensis.</title>
        <authorList>
            <person name="Kozyavkin S.A."/>
            <person name="Slesarev A.I."/>
            <person name="Golyshin P.N."/>
            <person name="Korzhenkov A."/>
            <person name="Golyshina O.N."/>
            <person name="Toshchakov S.V."/>
        </authorList>
    </citation>
    <scope>NUCLEOTIDE SEQUENCE [LARGE SCALE GENOMIC DNA]</scope>
    <source>
        <strain evidence="1 2">ME102</strain>
    </source>
</reference>
<dbReference type="Proteomes" id="UP000196027">
    <property type="component" value="Chromosome"/>
</dbReference>
<dbReference type="InterPro" id="IPR021393">
    <property type="entry name" value="DUF3034"/>
</dbReference>
<evidence type="ECO:0000313" key="1">
    <source>
        <dbReference type="EMBL" id="ARU55807.1"/>
    </source>
</evidence>
<name>A0A1Y0I5R0_9GAMM</name>
<organism evidence="1 2">
    <name type="scientific">Oleiphilus messinensis</name>
    <dbReference type="NCBI Taxonomy" id="141451"/>
    <lineage>
        <taxon>Bacteria</taxon>
        <taxon>Pseudomonadati</taxon>
        <taxon>Pseudomonadota</taxon>
        <taxon>Gammaproteobacteria</taxon>
        <taxon>Oceanospirillales</taxon>
        <taxon>Oleiphilaceae</taxon>
        <taxon>Oleiphilus</taxon>
    </lineage>
</organism>
<dbReference type="AlphaFoldDB" id="A0A1Y0I5R0"/>
<accession>A0A1Y0I5R0</accession>
<dbReference type="Pfam" id="PF11231">
    <property type="entry name" value="DUF3034"/>
    <property type="match status" value="1"/>
</dbReference>
<evidence type="ECO:0008006" key="3">
    <source>
        <dbReference type="Google" id="ProtNLM"/>
    </source>
</evidence>
<dbReference type="RefSeq" id="WP_232465296.1">
    <property type="nucleotide sequence ID" value="NZ_CP021425.1"/>
</dbReference>
<proteinExistence type="predicted"/>
<keyword evidence="2" id="KW-1185">Reference proteome</keyword>
<dbReference type="KEGG" id="ome:OLMES_1732"/>
<dbReference type="EMBL" id="CP021425">
    <property type="protein sequence ID" value="ARU55807.1"/>
    <property type="molecule type" value="Genomic_DNA"/>
</dbReference>
<evidence type="ECO:0000313" key="2">
    <source>
        <dbReference type="Proteomes" id="UP000196027"/>
    </source>
</evidence>
<protein>
    <recommendedName>
        <fullName evidence="3">DUF3034 family protein</fullName>
    </recommendedName>
</protein>
<gene>
    <name evidence="1" type="ORF">OLMES_1732</name>
</gene>